<dbReference type="InterPro" id="IPR000415">
    <property type="entry name" value="Nitroreductase-like"/>
</dbReference>
<dbReference type="CDD" id="cd05930">
    <property type="entry name" value="A_NRPS"/>
    <property type="match status" value="1"/>
</dbReference>
<dbReference type="InterPro" id="IPR010071">
    <property type="entry name" value="AA_adenyl_dom"/>
</dbReference>
<keyword evidence="2" id="KW-0597">Phosphoprotein</keyword>
<dbReference type="InterPro" id="IPR000873">
    <property type="entry name" value="AMP-dep_synth/lig_dom"/>
</dbReference>
<dbReference type="SUPFAM" id="SSF56801">
    <property type="entry name" value="Acetyl-CoA synthetase-like"/>
    <property type="match status" value="1"/>
</dbReference>
<dbReference type="InterPro" id="IPR045851">
    <property type="entry name" value="AMP-bd_C_sf"/>
</dbReference>
<dbReference type="SUPFAM" id="SSF47336">
    <property type="entry name" value="ACP-like"/>
    <property type="match status" value="1"/>
</dbReference>
<dbReference type="InterPro" id="IPR020802">
    <property type="entry name" value="TesA-like"/>
</dbReference>
<dbReference type="RefSeq" id="WP_204050470.1">
    <property type="nucleotide sequence ID" value="NZ_BOOF01000030.1"/>
</dbReference>
<dbReference type="Gene3D" id="1.10.1200.10">
    <property type="entry name" value="ACP-like"/>
    <property type="match status" value="1"/>
</dbReference>
<dbReference type="Gene3D" id="2.30.38.10">
    <property type="entry name" value="Luciferase, Domain 3"/>
    <property type="match status" value="1"/>
</dbReference>
<dbReference type="Pfam" id="PF00501">
    <property type="entry name" value="AMP-binding"/>
    <property type="match status" value="1"/>
</dbReference>
<dbReference type="Pfam" id="PF00975">
    <property type="entry name" value="Thioesterase"/>
    <property type="match status" value="1"/>
</dbReference>
<organism evidence="5 6">
    <name type="scientific">Microbispora siamensis</name>
    <dbReference type="NCBI Taxonomy" id="564413"/>
    <lineage>
        <taxon>Bacteria</taxon>
        <taxon>Bacillati</taxon>
        <taxon>Actinomycetota</taxon>
        <taxon>Actinomycetes</taxon>
        <taxon>Streptosporangiales</taxon>
        <taxon>Streptosporangiaceae</taxon>
        <taxon>Microbispora</taxon>
    </lineage>
</organism>
<comment type="caution">
    <text evidence="5">The sequence shown here is derived from an EMBL/GenBank/DDBJ whole genome shotgun (WGS) entry which is preliminary data.</text>
</comment>
<dbReference type="InterPro" id="IPR001031">
    <property type="entry name" value="Thioesterase"/>
</dbReference>
<dbReference type="Pfam" id="PF00550">
    <property type="entry name" value="PP-binding"/>
    <property type="match status" value="1"/>
</dbReference>
<evidence type="ECO:0000259" key="4">
    <source>
        <dbReference type="PROSITE" id="PS50075"/>
    </source>
</evidence>
<dbReference type="EMBL" id="BOOF01000030">
    <property type="protein sequence ID" value="GIH64190.1"/>
    <property type="molecule type" value="Genomic_DNA"/>
</dbReference>
<dbReference type="Proteomes" id="UP000660454">
    <property type="component" value="Unassembled WGS sequence"/>
</dbReference>
<dbReference type="Gene3D" id="3.40.50.980">
    <property type="match status" value="2"/>
</dbReference>
<dbReference type="PANTHER" id="PTHR45527:SF1">
    <property type="entry name" value="FATTY ACID SYNTHASE"/>
    <property type="match status" value="1"/>
</dbReference>
<keyword evidence="6" id="KW-1185">Reference proteome</keyword>
<dbReference type="PROSITE" id="PS50075">
    <property type="entry name" value="CARRIER"/>
    <property type="match status" value="1"/>
</dbReference>
<proteinExistence type="predicted"/>
<evidence type="ECO:0000256" key="1">
    <source>
        <dbReference type="ARBA" id="ARBA00022450"/>
    </source>
</evidence>
<dbReference type="SMART" id="SM00824">
    <property type="entry name" value="PKS_TE"/>
    <property type="match status" value="1"/>
</dbReference>
<dbReference type="PANTHER" id="PTHR45527">
    <property type="entry name" value="NONRIBOSOMAL PEPTIDE SYNTHETASE"/>
    <property type="match status" value="1"/>
</dbReference>
<dbReference type="InterPro" id="IPR036736">
    <property type="entry name" value="ACP-like_sf"/>
</dbReference>
<protein>
    <recommendedName>
        <fullName evidence="4">Carrier domain-containing protein</fullName>
    </recommendedName>
</protein>
<name>A0ABQ4GRY8_9ACTN</name>
<dbReference type="NCBIfam" id="TIGR01733">
    <property type="entry name" value="AA-adenyl-dom"/>
    <property type="match status" value="1"/>
</dbReference>
<keyword evidence="1" id="KW-0596">Phosphopantetheine</keyword>
<dbReference type="InterPro" id="IPR020806">
    <property type="entry name" value="PKS_PP-bd"/>
</dbReference>
<evidence type="ECO:0000256" key="2">
    <source>
        <dbReference type="ARBA" id="ARBA00022553"/>
    </source>
</evidence>
<evidence type="ECO:0000313" key="6">
    <source>
        <dbReference type="Proteomes" id="UP000660454"/>
    </source>
</evidence>
<feature type="compositionally biased region" description="Pro residues" evidence="3">
    <location>
        <begin position="23"/>
        <end position="32"/>
    </location>
</feature>
<dbReference type="PROSITE" id="PS00455">
    <property type="entry name" value="AMP_BINDING"/>
    <property type="match status" value="1"/>
</dbReference>
<gene>
    <name evidence="5" type="ORF">Msi02_50070</name>
</gene>
<dbReference type="Gene3D" id="3.30.300.30">
    <property type="match status" value="2"/>
</dbReference>
<sequence>MSLDDKDQASTQGVIAVGGPAVRPVPPAPRPPAAGEFDETRRLPSGECLPDLLREHVLAQPGRTACVYGGERLTYRELAERSGALAARLRRFGVAADDCVGLFAEPSMELMTGVWGILCAGGAYLPLSPEYPEERLRYMIEDSRTSVILTQRALAARLAELAPRGTTIVALDEADGPAAAAGDADSAARISPGDAAYVVYTSGSTGRPKGVVIEHRAIVSQMRWLNAVHGIDRDQVILQKTPLSFDAAQWEILAPACGSTVVMGAPGLYRDPEALIDTVVAYGVTTLQCVPTLLQALLDTERLGECTSLTRLFSGGEALSRRLALHCLDVLPDCELVNLYGPTECTINSSSFVVDRRAVADGPQTIPIGTPAHGTRFHLLDGDRLLTTPGEIGELYIGGVQLARGYLNRPDLTAERFVTGPFGDGQESSRLYRTGDLAYWNGDGTLQFAGRVDNQVKLRGFRIELDEIRLGIESHDWVSNAAVVVKDDSATGGRQLVAYVELNPREAALMDQGEHGAHHLSKDSRLQVRAQLSDGGCRDEAEIRGKAVTRLPGATATAQQRRRVFARKTYRFFEGGDVTKDDIVRLLERTGTATRPRGLDSLGLAELGEILRYFGQFSSDERMLPKYGYASPGSLYATQMYLEIGGLDGVRPGYHYYHPVRHQLILIRETAAAATPRLRIHFVGKRRAIEPIYKKNVREVLEIEAGHMVGLFEEILPEHGLDIRAAGYLPETKDRLECADEDDYLGTFAVVPYAGPRPEDSLDVYVQAHPGRVRGLDEGLYRYAAGDLHRISGDMILKKHVVAINQEVYRRSRFGVALVGRTGPDWLGYIDLGRRLHRLQMNDLGLGLMSSGYSSKTGDDLPSARRMESILRACGREPGPFYFAVGGRVSEEQVLSTGMKEDAVHMRGPTEIIRDDLIGFLPDYMLPNRVVILDRLPRTANGKIDTKALEALDLGGPGASGEPFVAPRTEDEERIARVWERVLKQEKVSVRDDFFVSRGNSLTAMALVKGINREFGCSLPLQVVFRAPTVEKLAIEVRAGGAGSSSRLVRLNSTGSGNPVFCWPGLGGYPMNLRSLAEEIGVDRPFYGLQAYGINKEEVPYSTVQEMAEEDIRAIRRVQPEGPYALWGYSFGARVAFEVARRLEETGEQVERLLLIAPGSPRVPAGGDPGGGDEPVYTNRKYLSILFSVFAGRMDGPLLEDCLKEVGDEDGFVSFVGTHFPDIESDLVRRIVRTVARTYQMRNRTGDGARRPVHAPVTILKARGDETSFAESGHGWFSGTPSVVALDADHYGVLKGPGLRELRRALRRVPGL</sequence>
<dbReference type="InterPro" id="IPR009081">
    <property type="entry name" value="PP-bd_ACP"/>
</dbReference>
<dbReference type="Gene3D" id="3.40.109.10">
    <property type="entry name" value="NADH Oxidase"/>
    <property type="match status" value="1"/>
</dbReference>
<dbReference type="SUPFAM" id="SSF53474">
    <property type="entry name" value="alpha/beta-Hydrolases"/>
    <property type="match status" value="1"/>
</dbReference>
<feature type="region of interest" description="Disordered" evidence="3">
    <location>
        <begin position="1"/>
        <end position="41"/>
    </location>
</feature>
<dbReference type="InterPro" id="IPR020845">
    <property type="entry name" value="AMP-binding_CS"/>
</dbReference>
<accession>A0ABQ4GRY8</accession>
<feature type="domain" description="Carrier" evidence="4">
    <location>
        <begin position="966"/>
        <end position="1041"/>
    </location>
</feature>
<evidence type="ECO:0000256" key="3">
    <source>
        <dbReference type="SAM" id="MobiDB-lite"/>
    </source>
</evidence>
<reference evidence="5 6" key="1">
    <citation type="submission" date="2021-01" db="EMBL/GenBank/DDBJ databases">
        <title>Whole genome shotgun sequence of Microbispora siamensis NBRC 104113.</title>
        <authorList>
            <person name="Komaki H."/>
            <person name="Tamura T."/>
        </authorList>
    </citation>
    <scope>NUCLEOTIDE SEQUENCE [LARGE SCALE GENOMIC DNA]</scope>
    <source>
        <strain evidence="5 6">NBRC 104113</strain>
    </source>
</reference>
<dbReference type="InterPro" id="IPR029058">
    <property type="entry name" value="AB_hydrolase_fold"/>
</dbReference>
<evidence type="ECO:0000313" key="5">
    <source>
        <dbReference type="EMBL" id="GIH64190.1"/>
    </source>
</evidence>
<dbReference type="SMART" id="SM00823">
    <property type="entry name" value="PKS_PP"/>
    <property type="match status" value="1"/>
</dbReference>
<dbReference type="Gene3D" id="3.40.50.1820">
    <property type="entry name" value="alpha/beta hydrolase"/>
    <property type="match status" value="1"/>
</dbReference>